<keyword evidence="9" id="KW-0418">Kinase</keyword>
<dbReference type="PANTHER" id="PTHR32523">
    <property type="entry name" value="PHYTOL KINASE 1, CHLOROPLASTIC"/>
    <property type="match status" value="1"/>
</dbReference>
<keyword evidence="8 17" id="KW-0863">Zinc-finger</keyword>
<dbReference type="GO" id="GO:0008270">
    <property type="term" value="F:zinc ion binding"/>
    <property type="evidence" value="ECO:0007669"/>
    <property type="project" value="UniProtKB-KW"/>
</dbReference>
<evidence type="ECO:0000256" key="7">
    <source>
        <dbReference type="ARBA" id="ARBA00022723"/>
    </source>
</evidence>
<evidence type="ECO:0000256" key="4">
    <source>
        <dbReference type="ARBA" id="ARBA00022640"/>
    </source>
</evidence>
<feature type="compositionally biased region" description="Low complexity" evidence="18">
    <location>
        <begin position="21"/>
        <end position="38"/>
    </location>
</feature>
<evidence type="ECO:0000259" key="19">
    <source>
        <dbReference type="PROSITE" id="PS50865"/>
    </source>
</evidence>
<comment type="similarity">
    <text evidence="2">Belongs to the polyprenol kinase family.</text>
</comment>
<keyword evidence="3" id="KW-0150">Chloroplast</keyword>
<name>A0A836B4G7_9CHLO</name>
<dbReference type="EMBL" id="JAEHOD010000022">
    <property type="protein sequence ID" value="KAG2447337.1"/>
    <property type="molecule type" value="Genomic_DNA"/>
</dbReference>
<evidence type="ECO:0000256" key="9">
    <source>
        <dbReference type="ARBA" id="ARBA00022777"/>
    </source>
</evidence>
<keyword evidence="5" id="KW-0808">Transferase</keyword>
<keyword evidence="6" id="KW-0812">Transmembrane</keyword>
<feature type="compositionally biased region" description="Pro residues" evidence="18">
    <location>
        <begin position="465"/>
        <end position="474"/>
    </location>
</feature>
<dbReference type="Gene3D" id="6.10.140.2220">
    <property type="match status" value="1"/>
</dbReference>
<dbReference type="Proteomes" id="UP000613740">
    <property type="component" value="Unassembled WGS sequence"/>
</dbReference>
<evidence type="ECO:0000313" key="21">
    <source>
        <dbReference type="Proteomes" id="UP000613740"/>
    </source>
</evidence>
<dbReference type="GO" id="GO:0009507">
    <property type="term" value="C:chloroplast"/>
    <property type="evidence" value="ECO:0007669"/>
    <property type="project" value="UniProtKB-SubCell"/>
</dbReference>
<evidence type="ECO:0000256" key="8">
    <source>
        <dbReference type="ARBA" id="ARBA00022771"/>
    </source>
</evidence>
<evidence type="ECO:0000256" key="10">
    <source>
        <dbReference type="ARBA" id="ARBA00022833"/>
    </source>
</evidence>
<feature type="region of interest" description="Disordered" evidence="18">
    <location>
        <begin position="465"/>
        <end position="502"/>
    </location>
</feature>
<dbReference type="PANTHER" id="PTHR32523:SF8">
    <property type="entry name" value="DOLICHOL KINASE"/>
    <property type="match status" value="1"/>
</dbReference>
<protein>
    <recommendedName>
        <fullName evidence="15">phytol kinase</fullName>
        <ecNumber evidence="15">2.7.1.182</ecNumber>
    </recommendedName>
</protein>
<evidence type="ECO:0000313" key="20">
    <source>
        <dbReference type="EMBL" id="KAG2447337.1"/>
    </source>
</evidence>
<proteinExistence type="inferred from homology"/>
<reference evidence="20" key="1">
    <citation type="journal article" date="2020" name="bioRxiv">
        <title>Comparative genomics of Chlamydomonas.</title>
        <authorList>
            <person name="Craig R.J."/>
            <person name="Hasan A.R."/>
            <person name="Ness R.W."/>
            <person name="Keightley P.D."/>
        </authorList>
    </citation>
    <scope>NUCLEOTIDE SEQUENCE</scope>
    <source>
        <strain evidence="20">CCAP 11/173</strain>
    </source>
</reference>
<comment type="pathway">
    <text evidence="14">Cofactor biosynthesis; tocopherol biosynthesis.</text>
</comment>
<evidence type="ECO:0000256" key="17">
    <source>
        <dbReference type="PROSITE-ProRule" id="PRU00134"/>
    </source>
</evidence>
<feature type="compositionally biased region" description="Low complexity" evidence="18">
    <location>
        <begin position="489"/>
        <end position="498"/>
    </location>
</feature>
<evidence type="ECO:0000256" key="15">
    <source>
        <dbReference type="ARBA" id="ARBA00039024"/>
    </source>
</evidence>
<keyword evidence="21" id="KW-1185">Reference proteome</keyword>
<keyword evidence="10" id="KW-0862">Zinc</keyword>
<evidence type="ECO:0000256" key="11">
    <source>
        <dbReference type="ARBA" id="ARBA00022946"/>
    </source>
</evidence>
<comment type="catalytic activity">
    <reaction evidence="16">
        <text>phytol + CTP = phytyl phosphate + CDP + H(+)</text>
        <dbReference type="Rhea" id="RHEA:38055"/>
        <dbReference type="ChEBI" id="CHEBI:15378"/>
        <dbReference type="ChEBI" id="CHEBI:17327"/>
        <dbReference type="ChEBI" id="CHEBI:37563"/>
        <dbReference type="ChEBI" id="CHEBI:58069"/>
        <dbReference type="ChEBI" id="CHEBI:75483"/>
        <dbReference type="EC" id="2.7.1.182"/>
    </reaction>
</comment>
<gene>
    <name evidence="20" type="ORF">HYH02_007666</name>
</gene>
<evidence type="ECO:0000256" key="6">
    <source>
        <dbReference type="ARBA" id="ARBA00022692"/>
    </source>
</evidence>
<dbReference type="EC" id="2.7.1.182" evidence="15"/>
<evidence type="ECO:0000256" key="13">
    <source>
        <dbReference type="ARBA" id="ARBA00023136"/>
    </source>
</evidence>
<keyword evidence="7" id="KW-0479">Metal-binding</keyword>
<sequence length="1302" mass="134880">MAPRSASRTAARGRGRGGEGAAQPAAAPEPAARGAPAPEEARNDGPLGCIREIAGCAEAMAKMDKTAELPPRVGRIFNKHKDVLMSSLLPPIMEAWSTAWSDPALRVPLLQVFNACVRRLELLVAMEDAADSFLACLACFGGFCFGLGTMMAGHMVPAVATATRVKTAKLAVDTQLLHALARLLAAGAAAEAAEARRVAARPSNPAFAGYYVDPTPIAAMLAQCSTIIVGFVEGAIGPDVAALRAVGLHDAIAESGVLSWMARNAVTRLRVAADLDAALTAGAAGAGAAAAAGRAGGSGGSSVRGEVRVHRNGMAKQARSSVSFLCELWFKASMAAKLAAAQQSGSAASAAAAAAYVPPYAGWLVPHIAWLELVLSGGCVQHLMLQHLVAQVAAADGGGGYGLAPQVALPAQLTDQDEAAAATLQAKWHDYPCDGWVGTSRPGAGAQFLFVDTIFRVLDMWTMGRPPPPPPLQPPLAAAPAGAAGGGAAVASASGSEPQWPPGAPWQARNIFTLLGSGGHSGLLQRPGVPLRGMQGLLRRLVEVCLASLVPGLRRHQQQRGGSAAAAQLYTLATTQPTATGKAFPARGSLVCASRAVLLAFSNRCLKAQERQRLWLQKQQQQQQQGGAAPAVCTVDPEPHGDIRALWRPLVRVAHACVDAAVVTGMDLGECGYGHIGSSEDADADTKPAMYNEAVESLRVIERLMSPCGGLQLPRLPPRHGGLFTLLPEPPLCLAMPLGAGYVPALERLLRAMYRTQGSKRDGCLKSVGGLGLFASHFRSFEPAWAGVFAYGQPMEVASLIATSAMILRNRLMAAVEGVADMATDPQPGEAEVALASLKLALPGEMAMRRRLIRGPNLLQGMLAWLADSVAPPSGGGPQAGAAAAAAAPSGWAAADGAAAGLVPGGLWWQRRWRHAMAAPGNSNDGGGGAAAFDWGVPQPALQSLALCSFTLKHWFCLLARSSRNLLIYAVRSVEIGKGITHMPSVLPTRANKACCCMPKDAASQHNDDLHHVGVQTRTALGAACTVFQATVLIVHAHLQCKEFAEAARRLAASSADAAAAQAAAAAADAAAEAWKQLLIDPQQGHMLSYMQIAVELIAVGPPQDVKPEHAAWASCALMYLTAAFPAEAAAALFSAPITMPTEAGDEDLGLPPGMIFKVPVDTALRSRYYKLVPAGKSEAARLCFGMVARVLAGAGIEAKDLEMLKAGFPAITGCTVGQHTDALWARRVAALLPPLALAGELVGMTTDMCSNTGCVAMVGDSAAGVVLKRCSGRCGGVASYCCVECQRAHWNGGHKEVCGKN</sequence>
<evidence type="ECO:0000256" key="12">
    <source>
        <dbReference type="ARBA" id="ARBA00022989"/>
    </source>
</evidence>
<dbReference type="OrthoDB" id="551166at2759"/>
<accession>A0A836B4G7</accession>
<evidence type="ECO:0000256" key="16">
    <source>
        <dbReference type="ARBA" id="ARBA00048889"/>
    </source>
</evidence>
<dbReference type="InterPro" id="IPR002893">
    <property type="entry name" value="Znf_MYND"/>
</dbReference>
<organism evidence="20 21">
    <name type="scientific">Chlamydomonas schloesseri</name>
    <dbReference type="NCBI Taxonomy" id="2026947"/>
    <lineage>
        <taxon>Eukaryota</taxon>
        <taxon>Viridiplantae</taxon>
        <taxon>Chlorophyta</taxon>
        <taxon>core chlorophytes</taxon>
        <taxon>Chlorophyceae</taxon>
        <taxon>CS clade</taxon>
        <taxon>Chlamydomonadales</taxon>
        <taxon>Chlamydomonadaceae</taxon>
        <taxon>Chlamydomonas</taxon>
    </lineage>
</organism>
<feature type="region of interest" description="Disordered" evidence="18">
    <location>
        <begin position="1"/>
        <end position="46"/>
    </location>
</feature>
<evidence type="ECO:0000256" key="1">
    <source>
        <dbReference type="ARBA" id="ARBA00004508"/>
    </source>
</evidence>
<evidence type="ECO:0000256" key="3">
    <source>
        <dbReference type="ARBA" id="ARBA00022528"/>
    </source>
</evidence>
<evidence type="ECO:0000256" key="14">
    <source>
        <dbReference type="ARBA" id="ARBA00024015"/>
    </source>
</evidence>
<feature type="compositionally biased region" description="Low complexity" evidence="18">
    <location>
        <begin position="1"/>
        <end position="12"/>
    </location>
</feature>
<keyword evidence="12" id="KW-1133">Transmembrane helix</keyword>
<feature type="domain" description="MYND-type" evidence="19">
    <location>
        <begin position="1250"/>
        <end position="1299"/>
    </location>
</feature>
<comment type="caution">
    <text evidence="20">The sequence shown here is derived from an EMBL/GenBank/DDBJ whole genome shotgun (WGS) entry which is preliminary data.</text>
</comment>
<evidence type="ECO:0000256" key="5">
    <source>
        <dbReference type="ARBA" id="ARBA00022679"/>
    </source>
</evidence>
<evidence type="ECO:0000256" key="18">
    <source>
        <dbReference type="SAM" id="MobiDB-lite"/>
    </source>
</evidence>
<dbReference type="InterPro" id="IPR039606">
    <property type="entry name" value="Phytol/farnesol_kinase"/>
</dbReference>
<evidence type="ECO:0000256" key="2">
    <source>
        <dbReference type="ARBA" id="ARBA00010794"/>
    </source>
</evidence>
<keyword evidence="4" id="KW-0934">Plastid</keyword>
<keyword evidence="13" id="KW-0472">Membrane</keyword>
<dbReference type="GO" id="GO:0016020">
    <property type="term" value="C:membrane"/>
    <property type="evidence" value="ECO:0007669"/>
    <property type="project" value="UniProtKB-SubCell"/>
</dbReference>
<dbReference type="PROSITE" id="PS50865">
    <property type="entry name" value="ZF_MYND_2"/>
    <property type="match status" value="1"/>
</dbReference>
<dbReference type="GO" id="GO:0010276">
    <property type="term" value="F:phytol kinase activity"/>
    <property type="evidence" value="ECO:0007669"/>
    <property type="project" value="UniProtKB-EC"/>
</dbReference>
<keyword evidence="11" id="KW-0809">Transit peptide</keyword>
<comment type="subcellular location">
    <subcellularLocation>
        <location evidence="1">Plastid</location>
        <location evidence="1">Chloroplast membrane</location>
        <topology evidence="1">Multi-pass membrane protein</topology>
    </subcellularLocation>
</comment>